<dbReference type="InterPro" id="IPR029063">
    <property type="entry name" value="SAM-dependent_MTases_sf"/>
</dbReference>
<dbReference type="SUPFAM" id="SSF53335">
    <property type="entry name" value="S-adenosyl-L-methionine-dependent methyltransferases"/>
    <property type="match status" value="1"/>
</dbReference>
<proteinExistence type="predicted"/>
<dbReference type="EMBL" id="JBGFTU010000001">
    <property type="protein sequence ID" value="MEZ0163210.1"/>
    <property type="molecule type" value="Genomic_DNA"/>
</dbReference>
<dbReference type="GO" id="GO:0061542">
    <property type="term" value="F:3-demethylubiquinol 3-O-methyltransferase activity"/>
    <property type="evidence" value="ECO:0007669"/>
    <property type="project" value="UniProtKB-EC"/>
</dbReference>
<keyword evidence="6" id="KW-1185">Reference proteome</keyword>
<evidence type="ECO:0000313" key="5">
    <source>
        <dbReference type="EMBL" id="MEZ0163210.1"/>
    </source>
</evidence>
<dbReference type="GO" id="GO:0102208">
    <property type="term" value="F:2-polyprenyl-6-hydroxyphenol methylase activity"/>
    <property type="evidence" value="ECO:0007669"/>
    <property type="project" value="UniProtKB-EC"/>
</dbReference>
<keyword evidence="3" id="KW-0949">S-adenosyl-L-methionine</keyword>
<accession>A0ABV4GV83</accession>
<evidence type="ECO:0000256" key="1">
    <source>
        <dbReference type="ARBA" id="ARBA00022603"/>
    </source>
</evidence>
<sequence length="219" mass="23687">MRDRVLARCDAFNAAHPWDHDAAYHGWIERRLPPRFGSALDVGCGTGEFTRRLARRADRVTGIDVDPGIVRTAAEPSTGPGIEFRCGDLLSADLPGRYDVVTALAVLHHVPLEAGLTRLRDLVAPGGTLVVLGVPREAGFLDSALGVVAVPANLLVGAVRTRRRSSAVRPVAMTAPTAPSTATFRQVREVARRVVPGARTRRHLFWRYSLVWTADDAGS</sequence>
<dbReference type="EC" id="2.1.1.64" evidence="5"/>
<dbReference type="RefSeq" id="WP_370439725.1">
    <property type="nucleotide sequence ID" value="NZ_JBGFTU010000001.1"/>
</dbReference>
<reference evidence="5 6" key="1">
    <citation type="submission" date="2024-07" db="EMBL/GenBank/DDBJ databases">
        <authorList>
            <person name="Thanompreechachai J."/>
            <person name="Duangmal K."/>
        </authorList>
    </citation>
    <scope>NUCLEOTIDE SEQUENCE [LARGE SCALE GENOMIC DNA]</scope>
    <source>
        <strain evidence="5 6">LSe6-4</strain>
    </source>
</reference>
<evidence type="ECO:0000256" key="3">
    <source>
        <dbReference type="ARBA" id="ARBA00022691"/>
    </source>
</evidence>
<dbReference type="GO" id="GO:0032259">
    <property type="term" value="P:methylation"/>
    <property type="evidence" value="ECO:0007669"/>
    <property type="project" value="UniProtKB-KW"/>
</dbReference>
<dbReference type="PANTHER" id="PTHR43464:SF19">
    <property type="entry name" value="UBIQUINONE BIOSYNTHESIS O-METHYLTRANSFERASE, MITOCHONDRIAL"/>
    <property type="match status" value="1"/>
</dbReference>
<keyword evidence="1 5" id="KW-0489">Methyltransferase</keyword>
<feature type="domain" description="Methyltransferase" evidence="4">
    <location>
        <begin position="40"/>
        <end position="127"/>
    </location>
</feature>
<evidence type="ECO:0000256" key="2">
    <source>
        <dbReference type="ARBA" id="ARBA00022679"/>
    </source>
</evidence>
<evidence type="ECO:0000313" key="6">
    <source>
        <dbReference type="Proteomes" id="UP001565927"/>
    </source>
</evidence>
<dbReference type="Proteomes" id="UP001565927">
    <property type="component" value="Unassembled WGS sequence"/>
</dbReference>
<keyword evidence="2 5" id="KW-0808">Transferase</keyword>
<evidence type="ECO:0000259" key="4">
    <source>
        <dbReference type="Pfam" id="PF13649"/>
    </source>
</evidence>
<dbReference type="InterPro" id="IPR041698">
    <property type="entry name" value="Methyltransf_25"/>
</dbReference>
<dbReference type="Pfam" id="PF13649">
    <property type="entry name" value="Methyltransf_25"/>
    <property type="match status" value="1"/>
</dbReference>
<name>A0ABV4GV83_9ACTN</name>
<dbReference type="PANTHER" id="PTHR43464">
    <property type="entry name" value="METHYLTRANSFERASE"/>
    <property type="match status" value="1"/>
</dbReference>
<dbReference type="CDD" id="cd02440">
    <property type="entry name" value="AdoMet_MTases"/>
    <property type="match status" value="1"/>
</dbReference>
<gene>
    <name evidence="5" type="ORF">AB2L27_00350</name>
</gene>
<protein>
    <submittedName>
        <fullName evidence="5">Class I SAM-dependent methyltransferase</fullName>
        <ecNumber evidence="5">2.1.1.222</ecNumber>
        <ecNumber evidence="5">2.1.1.64</ecNumber>
    </submittedName>
</protein>
<dbReference type="EC" id="2.1.1.222" evidence="5"/>
<comment type="caution">
    <text evidence="5">The sequence shown here is derived from an EMBL/GenBank/DDBJ whole genome shotgun (WGS) entry which is preliminary data.</text>
</comment>
<organism evidence="5 6">
    <name type="scientific">Kineococcus halophytocola</name>
    <dbReference type="NCBI Taxonomy" id="3234027"/>
    <lineage>
        <taxon>Bacteria</taxon>
        <taxon>Bacillati</taxon>
        <taxon>Actinomycetota</taxon>
        <taxon>Actinomycetes</taxon>
        <taxon>Kineosporiales</taxon>
        <taxon>Kineosporiaceae</taxon>
        <taxon>Kineococcus</taxon>
    </lineage>
</organism>
<dbReference type="Gene3D" id="3.40.50.150">
    <property type="entry name" value="Vaccinia Virus protein VP39"/>
    <property type="match status" value="1"/>
</dbReference>